<dbReference type="PANTHER" id="PTHR46401">
    <property type="entry name" value="GLYCOSYLTRANSFERASE WBBK-RELATED"/>
    <property type="match status" value="1"/>
</dbReference>
<dbReference type="InterPro" id="IPR001296">
    <property type="entry name" value="Glyco_trans_1"/>
</dbReference>
<accession>A0A839S9G7</accession>
<dbReference type="OrthoDB" id="9811239at2"/>
<evidence type="ECO:0000256" key="1">
    <source>
        <dbReference type="ARBA" id="ARBA00022679"/>
    </source>
</evidence>
<protein>
    <submittedName>
        <fullName evidence="3">Glycosyltransferase involved in cell wall biosynthesis</fullName>
    </submittedName>
</protein>
<dbReference type="GO" id="GO:0016757">
    <property type="term" value="F:glycosyltransferase activity"/>
    <property type="evidence" value="ECO:0007669"/>
    <property type="project" value="InterPro"/>
</dbReference>
<dbReference type="SUPFAM" id="SSF53756">
    <property type="entry name" value="UDP-Glycosyltransferase/glycogen phosphorylase"/>
    <property type="match status" value="1"/>
</dbReference>
<dbReference type="Proteomes" id="UP000539265">
    <property type="component" value="Unassembled WGS sequence"/>
</dbReference>
<proteinExistence type="predicted"/>
<name>A0A839S9G7_9SPHI</name>
<comment type="caution">
    <text evidence="3">The sequence shown here is derived from an EMBL/GenBank/DDBJ whole genome shotgun (WGS) entry which is preliminary data.</text>
</comment>
<dbReference type="PANTHER" id="PTHR46401:SF2">
    <property type="entry name" value="GLYCOSYLTRANSFERASE WBBK-RELATED"/>
    <property type="match status" value="1"/>
</dbReference>
<dbReference type="EMBL" id="JACHWX010000002">
    <property type="protein sequence ID" value="MBB3054635.1"/>
    <property type="molecule type" value="Genomic_DNA"/>
</dbReference>
<keyword evidence="1" id="KW-0808">Transferase</keyword>
<sequence length="358" mass="40255">MKVALITRSTLFTAPGGDTVQVKQTANGLAELGVDAEILLSNQAICYSDYNLLHFFNIIRPADILYHSKKANKPFVVSTILVNYSEYDKNHRKGIGALFSYLPGDSIEYLKTIARWVLGRDHLASLDYTWKGQRKSIIEILGKTSIALPNSESEYRRLQQKYCSKVKYAVIPNGIDPALFKNDPAIKKDKYMVLCVARIEGVKNQLNLIRALNNTRFRLFIIGAPAPNQPGYYRQCREMAANNIAFIDQLPQEDLVAYYGRAKVHVLPSWFETTGLSSIEAAAMSCNIVITDKGDTREYFESDAFYCDPSNPQSILEAVEQASNAPCGEKLQQKILNQYTWKQTAIQTLKAYQLTATP</sequence>
<dbReference type="CDD" id="cd03801">
    <property type="entry name" value="GT4_PimA-like"/>
    <property type="match status" value="1"/>
</dbReference>
<gene>
    <name evidence="3" type="ORF">FHS11_001045</name>
</gene>
<evidence type="ECO:0000313" key="3">
    <source>
        <dbReference type="EMBL" id="MBB3054635.1"/>
    </source>
</evidence>
<feature type="domain" description="Glycosyl transferase family 1" evidence="2">
    <location>
        <begin position="181"/>
        <end position="332"/>
    </location>
</feature>
<evidence type="ECO:0000313" key="4">
    <source>
        <dbReference type="Proteomes" id="UP000539265"/>
    </source>
</evidence>
<dbReference type="GO" id="GO:0009103">
    <property type="term" value="P:lipopolysaccharide biosynthetic process"/>
    <property type="evidence" value="ECO:0007669"/>
    <property type="project" value="TreeGrafter"/>
</dbReference>
<dbReference type="Gene3D" id="3.40.50.2000">
    <property type="entry name" value="Glycogen Phosphorylase B"/>
    <property type="match status" value="2"/>
</dbReference>
<dbReference type="AlphaFoldDB" id="A0A839S9G7"/>
<keyword evidence="4" id="KW-1185">Reference proteome</keyword>
<dbReference type="Pfam" id="PF00534">
    <property type="entry name" value="Glycos_transf_1"/>
    <property type="match status" value="1"/>
</dbReference>
<evidence type="ECO:0000259" key="2">
    <source>
        <dbReference type="Pfam" id="PF00534"/>
    </source>
</evidence>
<dbReference type="RefSeq" id="WP_096356612.1">
    <property type="nucleotide sequence ID" value="NZ_AP017313.1"/>
</dbReference>
<organism evidence="3 4">
    <name type="scientific">Mucilaginibacter gotjawali</name>
    <dbReference type="NCBI Taxonomy" id="1550579"/>
    <lineage>
        <taxon>Bacteria</taxon>
        <taxon>Pseudomonadati</taxon>
        <taxon>Bacteroidota</taxon>
        <taxon>Sphingobacteriia</taxon>
        <taxon>Sphingobacteriales</taxon>
        <taxon>Sphingobacteriaceae</taxon>
        <taxon>Mucilaginibacter</taxon>
    </lineage>
</organism>
<reference evidence="3" key="1">
    <citation type="submission" date="2020-08" db="EMBL/GenBank/DDBJ databases">
        <title>Genomic Encyclopedia of Type Strains, Phase III (KMG-III): the genomes of soil and plant-associated and newly described type strains.</title>
        <authorList>
            <person name="Whitman W."/>
        </authorList>
    </citation>
    <scope>NUCLEOTIDE SEQUENCE [LARGE SCALE GENOMIC DNA]</scope>
    <source>
        <strain evidence="3">CECT 8628</strain>
    </source>
</reference>